<proteinExistence type="predicted"/>
<reference evidence="1" key="2">
    <citation type="submission" date="2022-01" db="EMBL/GenBank/DDBJ databases">
        <authorList>
            <person name="Yamashiro T."/>
            <person name="Shiraishi A."/>
            <person name="Satake H."/>
            <person name="Nakayama K."/>
        </authorList>
    </citation>
    <scope>NUCLEOTIDE SEQUENCE</scope>
</reference>
<dbReference type="EMBL" id="BQNB010016599">
    <property type="protein sequence ID" value="GJT53572.1"/>
    <property type="molecule type" value="Genomic_DNA"/>
</dbReference>
<reference evidence="1" key="1">
    <citation type="journal article" date="2022" name="Int. J. Mol. Sci.">
        <title>Draft Genome of Tanacetum Coccineum: Genomic Comparison of Closely Related Tanacetum-Family Plants.</title>
        <authorList>
            <person name="Yamashiro T."/>
            <person name="Shiraishi A."/>
            <person name="Nakayama K."/>
            <person name="Satake H."/>
        </authorList>
    </citation>
    <scope>NUCLEOTIDE SEQUENCE</scope>
</reference>
<evidence type="ECO:0000313" key="1">
    <source>
        <dbReference type="EMBL" id="GJT53572.1"/>
    </source>
</evidence>
<gene>
    <name evidence="1" type="ORF">Tco_0988626</name>
</gene>
<comment type="caution">
    <text evidence="1">The sequence shown here is derived from an EMBL/GenBank/DDBJ whole genome shotgun (WGS) entry which is preliminary data.</text>
</comment>
<sequence>MNCPLTEAFTKTPSVLYQNFLKEFWCTIVVEDPNPPEDDSKVRPLKEFIIKFTMMKGKNPLNLAHPSPKAVKAELAKITINEALVQKTPILKTSFPVAWRILKGRRSLKLCLNPNQRHRALRLLEHSLKRGKDSEGNKYPADMGLPATHPDEVTALLGTNAKYQVDKTQSTRFEVSVPDQNKGKTSYEVEPHADTIILTIVVDIQPL</sequence>
<organism evidence="1 2">
    <name type="scientific">Tanacetum coccineum</name>
    <dbReference type="NCBI Taxonomy" id="301880"/>
    <lineage>
        <taxon>Eukaryota</taxon>
        <taxon>Viridiplantae</taxon>
        <taxon>Streptophyta</taxon>
        <taxon>Embryophyta</taxon>
        <taxon>Tracheophyta</taxon>
        <taxon>Spermatophyta</taxon>
        <taxon>Magnoliopsida</taxon>
        <taxon>eudicotyledons</taxon>
        <taxon>Gunneridae</taxon>
        <taxon>Pentapetalae</taxon>
        <taxon>asterids</taxon>
        <taxon>campanulids</taxon>
        <taxon>Asterales</taxon>
        <taxon>Asteraceae</taxon>
        <taxon>Asteroideae</taxon>
        <taxon>Anthemideae</taxon>
        <taxon>Anthemidinae</taxon>
        <taxon>Tanacetum</taxon>
    </lineage>
</organism>
<evidence type="ECO:0000313" key="2">
    <source>
        <dbReference type="Proteomes" id="UP001151760"/>
    </source>
</evidence>
<protein>
    <submittedName>
        <fullName evidence="1">Uncharacterized protein</fullName>
    </submittedName>
</protein>
<accession>A0ABQ5ES26</accession>
<name>A0ABQ5ES26_9ASTR</name>
<keyword evidence="2" id="KW-1185">Reference proteome</keyword>
<dbReference type="Proteomes" id="UP001151760">
    <property type="component" value="Unassembled WGS sequence"/>
</dbReference>